<feature type="domain" description="Thiopeptide-type bacteriocin biosynthesis" evidence="2">
    <location>
        <begin position="789"/>
        <end position="1047"/>
    </location>
</feature>
<dbReference type="InterPro" id="IPR006827">
    <property type="entry name" value="Lant_deHydtase_N"/>
</dbReference>
<sequence length="1065" mass="115713">MSLYTPAGFFLVRSPALPLDPYVEALDGTGRAARDRLWTLGEQPLVRQAVRVASHSLAAELEKNASRADGRAGDRVHSSLLRYLSRMSSRPTPYGLFAQVEAGEFGEATTLARTAARPAATRVRADTGWLMELIGEMEADRELRGELTVGVNPLLQRTGDRIALAVARASGTADQQSSSVRATRPVDAVLARAAARPRWAELVAAVAGDFPAAPPAKITALLDQLWDLGMLTSDLRPALTHPCPEQSVLDRIAGLPAAGRYRRALRRTRQLAASADHAPPEEGDRLLAELYEHQRVVAPGYTASPFHADARLGLSAAGLHSRVAEAAAEAADVLQRLGQDPNRLHHLAVYHAEFIERYGVGAEVPVLELLNPETGLDAPETYLYPPRDLPLNPVPRENRRSQEEALAALAAEALHRGKREVEITDAFLEAWRPRDEGGSGPDARPALDVMGQVVADSRDQLDSGEWKFVLGIGSVRDGGRFGGRFFDLLGENFQKLLKEYAAAEEELCAGIVFAELNYAQLDVRRGNVAIHPPVRGYEICVDAGPSGGGVERIDLSDVLVGATENHFYLRSAGLGRQLHVTQSHLVNWGSAPNVCRFLLEASQDGWAPLAEFSWGAMGSAPFLPRVTRGRLVLKPARWLFGSDVPGFPDGCADAAAVDGEAFFAAFREWRQTWQVPRWVHLSLFDHRILLDLDNPLCVDELRRALPAPGAPGGSGALVLEEAVADPMRPSWLRDADGRSYANEIVVPLLARKTAVAKPVPAVPPAAIAAAREQAADPARAKRQTVGGDWAHVKLYAAVARHDDILAGSLPQLVRELRADGLIDRWFFIRYGDPHPHLRVRVRRASGVDPSAPLVRLVGWAKGLVDTGPADDLAVVSYDRETERYGGSFAIDAAEAVFEASSDMATRLLAVLRSRPGMDADIVCAYALHELHRQWGAAPAGGHHDLSGIEIPSATRERFRTVRRTLCDLIEPWDERPDPLAREWADVLGEALAVQAGAVAEAGRLVRRLAGSGQLIGPEREILDSLAHMQSIRLAGLDREGERRSHHLRALALRAVQGRPTQGGRR</sequence>
<dbReference type="Pfam" id="PF14028">
    <property type="entry name" value="Lant_dehydr_C"/>
    <property type="match status" value="1"/>
</dbReference>
<proteinExistence type="predicted"/>
<dbReference type="NCBIfam" id="TIGR03891">
    <property type="entry name" value="thiopep_ocin"/>
    <property type="match status" value="1"/>
</dbReference>
<evidence type="ECO:0000259" key="1">
    <source>
        <dbReference type="Pfam" id="PF04738"/>
    </source>
</evidence>
<reference evidence="3" key="1">
    <citation type="submission" date="2022-10" db="EMBL/GenBank/DDBJ databases">
        <title>The complete genomes of actinobacterial strains from the NBC collection.</title>
        <authorList>
            <person name="Joergensen T.S."/>
            <person name="Alvarez Arevalo M."/>
            <person name="Sterndorff E.B."/>
            <person name="Faurdal D."/>
            <person name="Vuksanovic O."/>
            <person name="Mourched A.-S."/>
            <person name="Charusanti P."/>
            <person name="Shaw S."/>
            <person name="Blin K."/>
            <person name="Weber T."/>
        </authorList>
    </citation>
    <scope>NUCLEOTIDE SEQUENCE</scope>
    <source>
        <strain evidence="3">NBC_00049</strain>
    </source>
</reference>
<dbReference type="InterPro" id="IPR023809">
    <property type="entry name" value="Thiopep_bacteriocin_synth_dom"/>
</dbReference>
<feature type="domain" description="Lantibiotic dehydratase N-terminal" evidence="1">
    <location>
        <begin position="43"/>
        <end position="701"/>
    </location>
</feature>
<evidence type="ECO:0000313" key="3">
    <source>
        <dbReference type="EMBL" id="WTU75854.1"/>
    </source>
</evidence>
<dbReference type="AlphaFoldDB" id="A0AAU2JWI8"/>
<name>A0AAU2JWI8_9ACTN</name>
<organism evidence="3">
    <name type="scientific">Streptomyces sp. NBC_00049</name>
    <dbReference type="NCBI Taxonomy" id="2903617"/>
    <lineage>
        <taxon>Bacteria</taxon>
        <taxon>Bacillati</taxon>
        <taxon>Actinomycetota</taxon>
        <taxon>Actinomycetes</taxon>
        <taxon>Kitasatosporales</taxon>
        <taxon>Streptomycetaceae</taxon>
        <taxon>Streptomyces</taxon>
    </lineage>
</organism>
<protein>
    <submittedName>
        <fullName evidence="3">Lantibiotic dehydratase</fullName>
    </submittedName>
</protein>
<dbReference type="EMBL" id="CP108264">
    <property type="protein sequence ID" value="WTU75854.1"/>
    <property type="molecule type" value="Genomic_DNA"/>
</dbReference>
<gene>
    <name evidence="3" type="ORF">OG327_22385</name>
</gene>
<accession>A0AAU2JWI8</accession>
<dbReference type="Pfam" id="PF04738">
    <property type="entry name" value="Lant_dehydr_N"/>
    <property type="match status" value="1"/>
</dbReference>
<evidence type="ECO:0000259" key="2">
    <source>
        <dbReference type="Pfam" id="PF14028"/>
    </source>
</evidence>